<feature type="region of interest" description="Disordered" evidence="1">
    <location>
        <begin position="38"/>
        <end position="61"/>
    </location>
</feature>
<protein>
    <submittedName>
        <fullName evidence="2">Uncharacterized protein</fullName>
    </submittedName>
</protein>
<sequence>MSTAKEQIKQILDNQPEDSSYDELLREIAFKRMVDKGLEDSEQERTISNKDMESRIKQWQQ</sequence>
<evidence type="ECO:0000256" key="1">
    <source>
        <dbReference type="SAM" id="MobiDB-lite"/>
    </source>
</evidence>
<gene>
    <name evidence="2" type="ORF">MNBD_GAMMA21-1114</name>
</gene>
<reference evidence="2" key="1">
    <citation type="submission" date="2018-06" db="EMBL/GenBank/DDBJ databases">
        <authorList>
            <person name="Zhirakovskaya E."/>
        </authorList>
    </citation>
    <scope>NUCLEOTIDE SEQUENCE</scope>
</reference>
<dbReference type="EMBL" id="UOFR01000080">
    <property type="protein sequence ID" value="VAX00971.1"/>
    <property type="molecule type" value="Genomic_DNA"/>
</dbReference>
<organism evidence="2">
    <name type="scientific">hydrothermal vent metagenome</name>
    <dbReference type="NCBI Taxonomy" id="652676"/>
    <lineage>
        <taxon>unclassified sequences</taxon>
        <taxon>metagenomes</taxon>
        <taxon>ecological metagenomes</taxon>
    </lineage>
</organism>
<name>A0A3B1AH26_9ZZZZ</name>
<evidence type="ECO:0000313" key="2">
    <source>
        <dbReference type="EMBL" id="VAX00971.1"/>
    </source>
</evidence>
<accession>A0A3B1AH26</accession>
<proteinExistence type="predicted"/>
<dbReference type="AlphaFoldDB" id="A0A3B1AH26"/>